<accession>A0A098Y4F2</accession>
<dbReference type="EMBL" id="JPMX01000079">
    <property type="protein sequence ID" value="KGH45327.1"/>
    <property type="molecule type" value="Genomic_DNA"/>
</dbReference>
<keyword evidence="1" id="KW-0812">Transmembrane</keyword>
<feature type="transmembrane region" description="Helical" evidence="1">
    <location>
        <begin position="176"/>
        <end position="195"/>
    </location>
</feature>
<evidence type="ECO:0000313" key="2">
    <source>
        <dbReference type="EMBL" id="KGH45327.1"/>
    </source>
</evidence>
<feature type="transmembrane region" description="Helical" evidence="1">
    <location>
        <begin position="116"/>
        <end position="138"/>
    </location>
</feature>
<feature type="transmembrane region" description="Helical" evidence="1">
    <location>
        <begin position="65"/>
        <end position="82"/>
    </location>
</feature>
<dbReference type="Proteomes" id="UP000029713">
    <property type="component" value="Unassembled WGS sequence"/>
</dbReference>
<dbReference type="OrthoDB" id="7032409at2"/>
<evidence type="ECO:0000256" key="1">
    <source>
        <dbReference type="SAM" id="Phobius"/>
    </source>
</evidence>
<feature type="transmembrane region" description="Helical" evidence="1">
    <location>
        <begin position="37"/>
        <end position="58"/>
    </location>
</feature>
<feature type="transmembrane region" description="Helical" evidence="1">
    <location>
        <begin position="207"/>
        <end position="226"/>
    </location>
</feature>
<name>A0A098Y4F2_9ACTN</name>
<organism evidence="2 3">
    <name type="scientific">Modestobacter caceresii</name>
    <dbReference type="NCBI Taxonomy" id="1522368"/>
    <lineage>
        <taxon>Bacteria</taxon>
        <taxon>Bacillati</taxon>
        <taxon>Actinomycetota</taxon>
        <taxon>Actinomycetes</taxon>
        <taxon>Geodermatophilales</taxon>
        <taxon>Geodermatophilaceae</taxon>
        <taxon>Modestobacter</taxon>
    </lineage>
</organism>
<dbReference type="AlphaFoldDB" id="A0A098Y4F2"/>
<keyword evidence="3" id="KW-1185">Reference proteome</keyword>
<dbReference type="RefSeq" id="WP_052091415.1">
    <property type="nucleotide sequence ID" value="NZ_JPMX01000079.1"/>
</dbReference>
<protein>
    <submittedName>
        <fullName evidence="2">Uncharacterized protein</fullName>
    </submittedName>
</protein>
<comment type="caution">
    <text evidence="2">The sequence shown here is derived from an EMBL/GenBank/DDBJ whole genome shotgun (WGS) entry which is preliminary data.</text>
</comment>
<dbReference type="STRING" id="1522368.IN07_17925"/>
<sequence>MRRLRTQLAVITTASTALLWLDNLSEHYRGGFERELMYVPILANPVVAAAGAVTAVTGGRRGGRLFGLLSAAQTAIAVVGFVEHQRGILKKPGGNQPRQLLFNAWYGPPVAAPLQYLGLGLMGVMATVPQSAAAPLLARIPVDRLMRAFTALNLPPLWAEIGYLHARGSFQNRAQWLPVVTLPLAGAMSALAATSDSRTARTAAQAASGWTALLGAAGTGFHLYGLHRRYGGYRRGSFLFNWLNGPPAPAPLQMIGLGLAGLAAERAVTRR</sequence>
<evidence type="ECO:0000313" key="3">
    <source>
        <dbReference type="Proteomes" id="UP000029713"/>
    </source>
</evidence>
<reference evidence="2 3" key="1">
    <citation type="submission" date="2014-07" db="EMBL/GenBank/DDBJ databases">
        <title>Biosystematic studies on Modestobacter strains isolated from extreme hyper-arid desert soil and from historic building.</title>
        <authorList>
            <person name="Bukarasam K."/>
            <person name="Bull A."/>
            <person name="Girard G."/>
            <person name="van Wezel G."/>
            <person name="Goodfellow M."/>
        </authorList>
    </citation>
    <scope>NUCLEOTIDE SEQUENCE [LARGE SCALE GENOMIC DNA]</scope>
    <source>
        <strain evidence="2 3">KNN45-2b</strain>
    </source>
</reference>
<keyword evidence="1" id="KW-0472">Membrane</keyword>
<gene>
    <name evidence="2" type="ORF">IN07_17925</name>
</gene>
<keyword evidence="1" id="KW-1133">Transmembrane helix</keyword>
<proteinExistence type="predicted"/>